<keyword evidence="2" id="KW-1185">Reference proteome</keyword>
<gene>
    <name evidence="1" type="ORF">FOQG_19111</name>
</gene>
<organism evidence="1 2">
    <name type="scientific">Fusarium oxysporum f. sp. raphani 54005</name>
    <dbReference type="NCBI Taxonomy" id="1089458"/>
    <lineage>
        <taxon>Eukaryota</taxon>
        <taxon>Fungi</taxon>
        <taxon>Dikarya</taxon>
        <taxon>Ascomycota</taxon>
        <taxon>Pezizomycotina</taxon>
        <taxon>Sordariomycetes</taxon>
        <taxon>Hypocreomycetidae</taxon>
        <taxon>Hypocreales</taxon>
        <taxon>Nectriaceae</taxon>
        <taxon>Fusarium</taxon>
        <taxon>Fusarium oxysporum species complex</taxon>
    </lineage>
</organism>
<sequence length="105" mass="11794">MSVYIANSPSLSQRGMSARYIHHLIDTMTWAAAQIEMLYLHGKADIVHCKGRPPTALTEPIRFDSNRHSCVLMSGLQLVGMNFCTNQAKDGLYLIAGYIHHLKHQ</sequence>
<name>X0BCA4_FUSOX</name>
<dbReference type="HOGENOM" id="CLU_2236733_0_0_1"/>
<protein>
    <submittedName>
        <fullName evidence="1">Uncharacterized protein</fullName>
    </submittedName>
</protein>
<accession>X0BCA4</accession>
<evidence type="ECO:0000313" key="2">
    <source>
        <dbReference type="Proteomes" id="UP000030663"/>
    </source>
</evidence>
<evidence type="ECO:0000313" key="1">
    <source>
        <dbReference type="EMBL" id="EXK76129.1"/>
    </source>
</evidence>
<proteinExistence type="predicted"/>
<dbReference type="Proteomes" id="UP000030663">
    <property type="component" value="Unassembled WGS sequence"/>
</dbReference>
<reference evidence="1 2" key="1">
    <citation type="submission" date="2011-11" db="EMBL/GenBank/DDBJ databases">
        <title>The Genome Sequence of Fusarium oxysporum PHW815.</title>
        <authorList>
            <consortium name="The Broad Institute Genome Sequencing Platform"/>
            <person name="Ma L.-J."/>
            <person name="Gale L.R."/>
            <person name="Schwartz D.C."/>
            <person name="Zhou S."/>
            <person name="Corby-Kistler H."/>
            <person name="Young S.K."/>
            <person name="Zeng Q."/>
            <person name="Gargeya S."/>
            <person name="Fitzgerald M."/>
            <person name="Haas B."/>
            <person name="Abouelleil A."/>
            <person name="Alvarado L."/>
            <person name="Arachchi H.M."/>
            <person name="Berlin A."/>
            <person name="Brown A."/>
            <person name="Chapman S.B."/>
            <person name="Chen Z."/>
            <person name="Dunbar C."/>
            <person name="Freedman E."/>
            <person name="Gearin G."/>
            <person name="Goldberg J."/>
            <person name="Griggs A."/>
            <person name="Gujja S."/>
            <person name="Heiman D."/>
            <person name="Howarth C."/>
            <person name="Larson L."/>
            <person name="Lui A."/>
            <person name="MacDonald P.J.P."/>
            <person name="Montmayeur A."/>
            <person name="Murphy C."/>
            <person name="Neiman D."/>
            <person name="Pearson M."/>
            <person name="Priest M."/>
            <person name="Roberts A."/>
            <person name="Saif S."/>
            <person name="Shea T."/>
            <person name="Shenoy N."/>
            <person name="Sisk P."/>
            <person name="Stolte C."/>
            <person name="Sykes S."/>
            <person name="Wortman J."/>
            <person name="Nusbaum C."/>
            <person name="Birren B."/>
        </authorList>
    </citation>
    <scope>NUCLEOTIDE SEQUENCE [LARGE SCALE GENOMIC DNA]</scope>
    <source>
        <strain evidence="1 2">54005</strain>
    </source>
</reference>
<dbReference type="EMBL" id="JH658760">
    <property type="protein sequence ID" value="EXK76129.1"/>
    <property type="molecule type" value="Genomic_DNA"/>
</dbReference>
<dbReference type="AlphaFoldDB" id="X0BCA4"/>